<keyword evidence="3" id="KW-1185">Reference proteome</keyword>
<dbReference type="CDD" id="cd02948">
    <property type="entry name" value="TRX_NDPK"/>
    <property type="match status" value="1"/>
</dbReference>
<dbReference type="SUPFAM" id="SSF52833">
    <property type="entry name" value="Thioredoxin-like"/>
    <property type="match status" value="1"/>
</dbReference>
<sequence>MATKKREVQLQMVINSQSLWDEMLLNKGLTVIDVYQAWCGPCKAMQPLFRKLKNELNEDEILHFAVAEADSIVTLQPFRDKCEPLFLFCLNGKIISKVTGANAPLVNGKVIQLIEEERKIAAGEIVRPQHNEIMLIDSDAEAAVEPQVETEEEQYTIVIIKPDAVASRKNEEIRIKITEGGFVIEAGDRRWLSQEFVRDFYSQMADEPEFEDYVSFMTTALSDILVISQGNQQTSFEEAEAEIQFEEPNEDSPEVEESVTFAKTNKGQNSLQEYLEKQQISEFCDVEYDLINVHKAINILFPDFKKMKNMKLEKILALIRPDLFRENKDNVLEIIENEGFKILMEREIVLSNEEAQMLCKECEHEDYYDALVTNMTSDTSLALVLLRDNGFKHWKDLLGPKLVEEAREQAPASLCARFAKESLPINQLYGSDSLEVAEKEIQYFFPPQNTFVMIKPHVDYEKKDEILKSIKDAGFEVTQIKEILIKQDLAECIYISIKAKEFYKNVLEMLCEGPTVVMILTKWNAISDWRKLMGPSDPEEAKLLSPDSIRARYGTSVLYNAVHGSSNAFIAQEVIKKLFKEDEPENLE</sequence>
<comment type="caution">
    <text evidence="1">Lacks conserved residue(s) required for the propagation of feature annotation.</text>
</comment>
<name>A0ABM0IUR0_ECHTE</name>
<dbReference type="Gene3D" id="3.30.70.141">
    <property type="entry name" value="Nucleoside diphosphate kinase-like domain"/>
    <property type="match status" value="3"/>
</dbReference>
<dbReference type="PROSITE" id="PS51374">
    <property type="entry name" value="NDPK_LIKE"/>
    <property type="match status" value="3"/>
</dbReference>
<dbReference type="Proteomes" id="UP000694863">
    <property type="component" value="Unplaced"/>
</dbReference>
<dbReference type="PROSITE" id="PS00194">
    <property type="entry name" value="THIOREDOXIN_1"/>
    <property type="match status" value="1"/>
</dbReference>
<dbReference type="SMART" id="SM00562">
    <property type="entry name" value="NDK"/>
    <property type="match status" value="2"/>
</dbReference>
<dbReference type="Pfam" id="PF00085">
    <property type="entry name" value="Thioredoxin"/>
    <property type="match status" value="1"/>
</dbReference>
<accession>A0ABM0IUR0</accession>
<evidence type="ECO:0000256" key="1">
    <source>
        <dbReference type="PROSITE-ProRule" id="PRU00706"/>
    </source>
</evidence>
<dbReference type="RefSeq" id="XP_004708213.1">
    <property type="nucleotide sequence ID" value="XM_004708156.2"/>
</dbReference>
<dbReference type="SUPFAM" id="SSF54919">
    <property type="entry name" value="Nucleoside diphosphate kinase, NDK"/>
    <property type="match status" value="3"/>
</dbReference>
<organism evidence="3 4">
    <name type="scientific">Echinops telfairi</name>
    <name type="common">Lesser hedgehog tenrec</name>
    <dbReference type="NCBI Taxonomy" id="9371"/>
    <lineage>
        <taxon>Eukaryota</taxon>
        <taxon>Metazoa</taxon>
        <taxon>Chordata</taxon>
        <taxon>Craniata</taxon>
        <taxon>Vertebrata</taxon>
        <taxon>Euteleostomi</taxon>
        <taxon>Mammalia</taxon>
        <taxon>Eutheria</taxon>
        <taxon>Afrotheria</taxon>
        <taxon>Tenrecidae</taxon>
        <taxon>Tenrecinae</taxon>
        <taxon>Echinops</taxon>
    </lineage>
</organism>
<dbReference type="InterPro" id="IPR013766">
    <property type="entry name" value="Thioredoxin_domain"/>
</dbReference>
<gene>
    <name evidence="4" type="primary">NME8</name>
</gene>
<evidence type="ECO:0000313" key="4">
    <source>
        <dbReference type="RefSeq" id="XP_004708213.1"/>
    </source>
</evidence>
<feature type="domain" description="Thioredoxin" evidence="2">
    <location>
        <begin position="1"/>
        <end position="119"/>
    </location>
</feature>
<protein>
    <submittedName>
        <fullName evidence="4">Thioredoxin domain-containing protein 3</fullName>
    </submittedName>
</protein>
<dbReference type="Gene3D" id="3.40.30.10">
    <property type="entry name" value="Glutaredoxin"/>
    <property type="match status" value="1"/>
</dbReference>
<dbReference type="InterPro" id="IPR036850">
    <property type="entry name" value="NDK-like_dom_sf"/>
</dbReference>
<evidence type="ECO:0000259" key="2">
    <source>
        <dbReference type="PROSITE" id="PS51352"/>
    </source>
</evidence>
<dbReference type="InterPro" id="IPR034907">
    <property type="entry name" value="NDK-like_dom"/>
</dbReference>
<reference evidence="4" key="1">
    <citation type="submission" date="2025-08" db="UniProtKB">
        <authorList>
            <consortium name="RefSeq"/>
        </authorList>
    </citation>
    <scope>IDENTIFICATION</scope>
</reference>
<proteinExistence type="inferred from homology"/>
<dbReference type="InterPro" id="IPR051766">
    <property type="entry name" value="TXND_domain-containing"/>
</dbReference>
<dbReference type="InterPro" id="IPR017937">
    <property type="entry name" value="Thioredoxin_CS"/>
</dbReference>
<dbReference type="CDD" id="cd04416">
    <property type="entry name" value="NDPk_TX"/>
    <property type="match status" value="2"/>
</dbReference>
<dbReference type="PANTHER" id="PTHR46135">
    <property type="entry name" value="NME/NM23 FAMILY MEMBER 8"/>
    <property type="match status" value="1"/>
</dbReference>
<dbReference type="Pfam" id="PF00334">
    <property type="entry name" value="NDK"/>
    <property type="match status" value="2"/>
</dbReference>
<dbReference type="PROSITE" id="PS51352">
    <property type="entry name" value="THIOREDOXIN_2"/>
    <property type="match status" value="1"/>
</dbReference>
<evidence type="ECO:0000313" key="3">
    <source>
        <dbReference type="Proteomes" id="UP000694863"/>
    </source>
</evidence>
<dbReference type="InterPro" id="IPR036249">
    <property type="entry name" value="Thioredoxin-like_sf"/>
</dbReference>
<dbReference type="PANTHER" id="PTHR46135:SF2">
    <property type="entry name" value="THIOREDOXIN DOMAIN-CONTAINING PROTEIN 3"/>
    <property type="match status" value="1"/>
</dbReference>
<comment type="similarity">
    <text evidence="1">Belongs to the NDK family.</text>
</comment>
<dbReference type="GeneID" id="101647548"/>